<feature type="domain" description="Protein kinase" evidence="7">
    <location>
        <begin position="1"/>
        <end position="241"/>
    </location>
</feature>
<gene>
    <name evidence="8" type="ORF">Psi02_61110</name>
</gene>
<feature type="region of interest" description="Disordered" evidence="5">
    <location>
        <begin position="243"/>
        <end position="372"/>
    </location>
</feature>
<dbReference type="SMART" id="SM00220">
    <property type="entry name" value="S_TKc"/>
    <property type="match status" value="1"/>
</dbReference>
<keyword evidence="2" id="KW-0547">Nucleotide-binding</keyword>
<feature type="transmembrane region" description="Helical" evidence="6">
    <location>
        <begin position="459"/>
        <end position="482"/>
    </location>
</feature>
<dbReference type="InterPro" id="IPR000719">
    <property type="entry name" value="Prot_kinase_dom"/>
</dbReference>
<dbReference type="InterPro" id="IPR008271">
    <property type="entry name" value="Ser/Thr_kinase_AS"/>
</dbReference>
<dbReference type="InterPro" id="IPR011009">
    <property type="entry name" value="Kinase-like_dom_sf"/>
</dbReference>
<dbReference type="Gene3D" id="3.30.200.20">
    <property type="entry name" value="Phosphorylase Kinase, domain 1"/>
    <property type="match status" value="1"/>
</dbReference>
<evidence type="ECO:0000256" key="1">
    <source>
        <dbReference type="ARBA" id="ARBA00022679"/>
    </source>
</evidence>
<keyword evidence="6" id="KW-0472">Membrane</keyword>
<feature type="compositionally biased region" description="Acidic residues" evidence="5">
    <location>
        <begin position="268"/>
        <end position="277"/>
    </location>
</feature>
<dbReference type="EMBL" id="BOOQ01000045">
    <property type="protein sequence ID" value="GII49687.1"/>
    <property type="molecule type" value="Genomic_DNA"/>
</dbReference>
<dbReference type="PANTHER" id="PTHR43289">
    <property type="entry name" value="MITOGEN-ACTIVATED PROTEIN KINASE KINASE KINASE 20-RELATED"/>
    <property type="match status" value="1"/>
</dbReference>
<evidence type="ECO:0000256" key="3">
    <source>
        <dbReference type="ARBA" id="ARBA00022777"/>
    </source>
</evidence>
<keyword evidence="4" id="KW-0067">ATP-binding</keyword>
<dbReference type="SUPFAM" id="SSF56112">
    <property type="entry name" value="Protein kinase-like (PK-like)"/>
    <property type="match status" value="1"/>
</dbReference>
<organism evidence="8 9">
    <name type="scientific">Planotetraspora silvatica</name>
    <dbReference type="NCBI Taxonomy" id="234614"/>
    <lineage>
        <taxon>Bacteria</taxon>
        <taxon>Bacillati</taxon>
        <taxon>Actinomycetota</taxon>
        <taxon>Actinomycetes</taxon>
        <taxon>Streptosporangiales</taxon>
        <taxon>Streptosporangiaceae</taxon>
        <taxon>Planotetraspora</taxon>
    </lineage>
</organism>
<proteinExistence type="predicted"/>
<feature type="transmembrane region" description="Helical" evidence="6">
    <location>
        <begin position="537"/>
        <end position="558"/>
    </location>
</feature>
<dbReference type="GO" id="GO:0004674">
    <property type="term" value="F:protein serine/threonine kinase activity"/>
    <property type="evidence" value="ECO:0007669"/>
    <property type="project" value="TreeGrafter"/>
</dbReference>
<dbReference type="CDD" id="cd14014">
    <property type="entry name" value="STKc_PknB_like"/>
    <property type="match status" value="1"/>
</dbReference>
<keyword evidence="1" id="KW-0808">Transferase</keyword>
<dbReference type="Pfam" id="PF00069">
    <property type="entry name" value="Pkinase"/>
    <property type="match status" value="1"/>
</dbReference>
<dbReference type="PROSITE" id="PS00108">
    <property type="entry name" value="PROTEIN_KINASE_ST"/>
    <property type="match status" value="1"/>
</dbReference>
<evidence type="ECO:0000259" key="7">
    <source>
        <dbReference type="PROSITE" id="PS50011"/>
    </source>
</evidence>
<evidence type="ECO:0000256" key="5">
    <source>
        <dbReference type="SAM" id="MobiDB-lite"/>
    </source>
</evidence>
<dbReference type="Gene3D" id="1.10.510.10">
    <property type="entry name" value="Transferase(Phosphotransferase) domain 1"/>
    <property type="match status" value="1"/>
</dbReference>
<dbReference type="GO" id="GO:0005524">
    <property type="term" value="F:ATP binding"/>
    <property type="evidence" value="ECO:0007669"/>
    <property type="project" value="UniProtKB-KW"/>
</dbReference>
<name>A0A8J3XPH8_9ACTN</name>
<feature type="transmembrane region" description="Helical" evidence="6">
    <location>
        <begin position="494"/>
        <end position="516"/>
    </location>
</feature>
<feature type="compositionally biased region" description="Low complexity" evidence="5">
    <location>
        <begin position="301"/>
        <end position="311"/>
    </location>
</feature>
<dbReference type="PROSITE" id="PS50011">
    <property type="entry name" value="PROTEIN_KINASE_DOM"/>
    <property type="match status" value="1"/>
</dbReference>
<evidence type="ECO:0000313" key="8">
    <source>
        <dbReference type="EMBL" id="GII49687.1"/>
    </source>
</evidence>
<feature type="compositionally biased region" description="Gly residues" evidence="5">
    <location>
        <begin position="312"/>
        <end position="356"/>
    </location>
</feature>
<keyword evidence="6" id="KW-0812">Transmembrane</keyword>
<accession>A0A8J3XPH8</accession>
<dbReference type="AlphaFoldDB" id="A0A8J3XPH8"/>
<protein>
    <recommendedName>
        <fullName evidence="7">Protein kinase domain-containing protein</fullName>
    </recommendedName>
</protein>
<evidence type="ECO:0000313" key="9">
    <source>
        <dbReference type="Proteomes" id="UP000644610"/>
    </source>
</evidence>
<sequence>MGEVYLAANRRGEHVAVKMLREPIEADSDARLRLDREIRALRRVESPYVAEVIDADLSGDRPYLVMEYIEGETLLEAVQRGGAMEESDLIPLAQGLATALAIIHAGGVVHRDVKPANVLVREDEPILIDFGIAQMLDATRLTLTGTFLGTPGYAAPELFADEVVGEPADVHAWAATVAFAATGRHTFGRGTVQSQMYAVLNGKADLAGVPASLLPLVRAALHRDPARRPTAALLSDRLARLARVSGDTPRGTATQRRTRPDKAGTEADVPEGEDQEADGTGGGRRVRPKKGGTTKAKAAKTRGANGAAVNGGSPGGSAGGAGGGSPSGSAGGSSGAGSVNGGSASGGSKNGKGARAGSGASAARRPRAGDRAESALAVEAPVAGTGAGIPTGGTVLLALGLLGVPCVVVSVVEPLATFAISGAFAVVTRAAWVTHWIVRNRRSHRTRGLLGVLSYPVTLVGSLVSGVVWPGAPAAAAAFLALWLTAGTHLEAEWWTQVAPVTVAGAVFGVVVGGIIGREIERMGARMPELRREPLRALAVFGGFVALCAGAVQAVSLFF</sequence>
<evidence type="ECO:0000256" key="4">
    <source>
        <dbReference type="ARBA" id="ARBA00022840"/>
    </source>
</evidence>
<keyword evidence="9" id="KW-1185">Reference proteome</keyword>
<evidence type="ECO:0000256" key="2">
    <source>
        <dbReference type="ARBA" id="ARBA00022741"/>
    </source>
</evidence>
<feature type="compositionally biased region" description="Basic residues" evidence="5">
    <location>
        <begin position="284"/>
        <end position="300"/>
    </location>
</feature>
<dbReference type="Proteomes" id="UP000644610">
    <property type="component" value="Unassembled WGS sequence"/>
</dbReference>
<comment type="caution">
    <text evidence="8">The sequence shown here is derived from an EMBL/GenBank/DDBJ whole genome shotgun (WGS) entry which is preliminary data.</text>
</comment>
<dbReference type="PANTHER" id="PTHR43289:SF34">
    <property type="entry name" value="SERINE_THREONINE-PROTEIN KINASE YBDM-RELATED"/>
    <property type="match status" value="1"/>
</dbReference>
<keyword evidence="6" id="KW-1133">Transmembrane helix</keyword>
<keyword evidence="3" id="KW-0418">Kinase</keyword>
<reference evidence="8" key="1">
    <citation type="submission" date="2021-01" db="EMBL/GenBank/DDBJ databases">
        <title>Whole genome shotgun sequence of Planotetraspora silvatica NBRC 100141.</title>
        <authorList>
            <person name="Komaki H."/>
            <person name="Tamura T."/>
        </authorList>
    </citation>
    <scope>NUCLEOTIDE SEQUENCE</scope>
    <source>
        <strain evidence="8">NBRC 100141</strain>
    </source>
</reference>
<evidence type="ECO:0000256" key="6">
    <source>
        <dbReference type="SAM" id="Phobius"/>
    </source>
</evidence>